<organism evidence="2 3">
    <name type="scientific">Deinococcus xinjiangensis</name>
    <dbReference type="NCBI Taxonomy" id="457454"/>
    <lineage>
        <taxon>Bacteria</taxon>
        <taxon>Thermotogati</taxon>
        <taxon>Deinococcota</taxon>
        <taxon>Deinococci</taxon>
        <taxon>Deinococcales</taxon>
        <taxon>Deinococcaceae</taxon>
        <taxon>Deinococcus</taxon>
    </lineage>
</organism>
<feature type="region of interest" description="Disordered" evidence="1">
    <location>
        <begin position="160"/>
        <end position="242"/>
    </location>
</feature>
<feature type="compositionally biased region" description="Polar residues" evidence="1">
    <location>
        <begin position="219"/>
        <end position="236"/>
    </location>
</feature>
<evidence type="ECO:0000313" key="3">
    <source>
        <dbReference type="Proteomes" id="UP001458946"/>
    </source>
</evidence>
<dbReference type="Proteomes" id="UP001458946">
    <property type="component" value="Unassembled WGS sequence"/>
</dbReference>
<evidence type="ECO:0000313" key="2">
    <source>
        <dbReference type="EMBL" id="GAA5502593.1"/>
    </source>
</evidence>
<sequence length="405" mass="39758">MTRPPVTLSREMKILLTALGLVALLGGWLVMNNRQQADTTVAPPPVTAGQTPNAATNNGTDGSANPAANPAGGTSGSTGEAGISGSAGNPNTAVAPPASGTQVASDGKTEIATVPPFPVTDPNGSTPDPTVVAAVPRGINPDQPLNNLNGSNPFSPIRIEANGTTPAGALASTPPASTNTTAGPVTITRPTATPSQIDSALNSSGALPLPTIAGAETASRPSTSNNAGSSTPTTSGALPVPTIPGIPAGNNVTVIGASGQPSTTSGNAPSTTVNVPSAVRPPIAGVRVPSSVNVPNSSTSAEAGAQGAAVNSNDLSTPPVMTELGAAGDAAQTTLDSAIKEHNLVFDAAVLGPVNTAVFRSDKGYVVATVGQTIPNTNITLQEVTASTATLAAGNDKRILELDKR</sequence>
<reference evidence="2 3" key="1">
    <citation type="submission" date="2024-02" db="EMBL/GenBank/DDBJ databases">
        <title>Deinococcus xinjiangensis NBRC 107630.</title>
        <authorList>
            <person name="Ichikawa N."/>
            <person name="Katano-Makiyama Y."/>
            <person name="Hidaka K."/>
        </authorList>
    </citation>
    <scope>NUCLEOTIDE SEQUENCE [LARGE SCALE GENOMIC DNA]</scope>
    <source>
        <strain evidence="2 3">NBRC 107630</strain>
    </source>
</reference>
<protein>
    <submittedName>
        <fullName evidence="2">Uncharacterized protein</fullName>
    </submittedName>
</protein>
<accession>A0ABP9VES6</accession>
<proteinExistence type="predicted"/>
<dbReference type="EMBL" id="BAABRN010000026">
    <property type="protein sequence ID" value="GAA5502593.1"/>
    <property type="molecule type" value="Genomic_DNA"/>
</dbReference>
<feature type="compositionally biased region" description="Low complexity" evidence="1">
    <location>
        <begin position="62"/>
        <end position="88"/>
    </location>
</feature>
<feature type="compositionally biased region" description="Low complexity" evidence="1">
    <location>
        <begin position="286"/>
        <end position="298"/>
    </location>
</feature>
<gene>
    <name evidence="2" type="ORF">Dxin01_02337</name>
</gene>
<comment type="caution">
    <text evidence="2">The sequence shown here is derived from an EMBL/GenBank/DDBJ whole genome shotgun (WGS) entry which is preliminary data.</text>
</comment>
<evidence type="ECO:0000256" key="1">
    <source>
        <dbReference type="SAM" id="MobiDB-lite"/>
    </source>
</evidence>
<name>A0ABP9VES6_9DEIO</name>
<feature type="compositionally biased region" description="Low complexity" evidence="1">
    <location>
        <begin position="169"/>
        <end position="182"/>
    </location>
</feature>
<dbReference type="RefSeq" id="WP_353542561.1">
    <property type="nucleotide sequence ID" value="NZ_BAABRN010000026.1"/>
</dbReference>
<feature type="region of interest" description="Disordered" evidence="1">
    <location>
        <begin position="286"/>
        <end position="314"/>
    </location>
</feature>
<feature type="compositionally biased region" description="Polar residues" evidence="1">
    <location>
        <begin position="48"/>
        <end position="61"/>
    </location>
</feature>
<feature type="region of interest" description="Disordered" evidence="1">
    <location>
        <begin position="40"/>
        <end position="129"/>
    </location>
</feature>
<keyword evidence="3" id="KW-1185">Reference proteome</keyword>
<feature type="compositionally biased region" description="Polar residues" evidence="1">
    <location>
        <begin position="188"/>
        <end position="205"/>
    </location>
</feature>